<evidence type="ECO:0000313" key="4">
    <source>
        <dbReference type="Proteomes" id="UP000236291"/>
    </source>
</evidence>
<keyword evidence="2" id="KW-0732">Signal</keyword>
<evidence type="ECO:0000256" key="2">
    <source>
        <dbReference type="SAM" id="SignalP"/>
    </source>
</evidence>
<feature type="region of interest" description="Disordered" evidence="1">
    <location>
        <begin position="91"/>
        <end position="112"/>
    </location>
</feature>
<evidence type="ECO:0000256" key="1">
    <source>
        <dbReference type="SAM" id="MobiDB-lite"/>
    </source>
</evidence>
<protein>
    <submittedName>
        <fullName evidence="3">Uncharacterized protein</fullName>
    </submittedName>
</protein>
<dbReference type="Proteomes" id="UP000236291">
    <property type="component" value="Unassembled WGS sequence"/>
</dbReference>
<proteinExistence type="predicted"/>
<comment type="caution">
    <text evidence="3">The sequence shown here is derived from an EMBL/GenBank/DDBJ whole genome shotgun (WGS) entry which is preliminary data.</text>
</comment>
<dbReference type="AlphaFoldDB" id="A0A2K3MY27"/>
<feature type="signal peptide" evidence="2">
    <location>
        <begin position="1"/>
        <end position="19"/>
    </location>
</feature>
<dbReference type="EMBL" id="ASHM01013745">
    <property type="protein sequence ID" value="PNX95708.1"/>
    <property type="molecule type" value="Genomic_DNA"/>
</dbReference>
<feature type="non-terminal residue" evidence="3">
    <location>
        <position position="112"/>
    </location>
</feature>
<feature type="compositionally biased region" description="Polar residues" evidence="1">
    <location>
        <begin position="91"/>
        <end position="106"/>
    </location>
</feature>
<organism evidence="3 4">
    <name type="scientific">Trifolium pratense</name>
    <name type="common">Red clover</name>
    <dbReference type="NCBI Taxonomy" id="57577"/>
    <lineage>
        <taxon>Eukaryota</taxon>
        <taxon>Viridiplantae</taxon>
        <taxon>Streptophyta</taxon>
        <taxon>Embryophyta</taxon>
        <taxon>Tracheophyta</taxon>
        <taxon>Spermatophyta</taxon>
        <taxon>Magnoliopsida</taxon>
        <taxon>eudicotyledons</taxon>
        <taxon>Gunneridae</taxon>
        <taxon>Pentapetalae</taxon>
        <taxon>rosids</taxon>
        <taxon>fabids</taxon>
        <taxon>Fabales</taxon>
        <taxon>Fabaceae</taxon>
        <taxon>Papilionoideae</taxon>
        <taxon>50 kb inversion clade</taxon>
        <taxon>NPAAA clade</taxon>
        <taxon>Hologalegina</taxon>
        <taxon>IRL clade</taxon>
        <taxon>Trifolieae</taxon>
        <taxon>Trifolium</taxon>
    </lineage>
</organism>
<gene>
    <name evidence="3" type="ORF">L195_g018902</name>
</gene>
<accession>A0A2K3MY27</accession>
<feature type="chain" id="PRO_5014434043" evidence="2">
    <location>
        <begin position="20"/>
        <end position="112"/>
    </location>
</feature>
<reference evidence="3 4" key="1">
    <citation type="journal article" date="2014" name="Am. J. Bot.">
        <title>Genome assembly and annotation for red clover (Trifolium pratense; Fabaceae).</title>
        <authorList>
            <person name="Istvanek J."/>
            <person name="Jaros M."/>
            <person name="Krenek A."/>
            <person name="Repkova J."/>
        </authorList>
    </citation>
    <scope>NUCLEOTIDE SEQUENCE [LARGE SCALE GENOMIC DNA]</scope>
    <source>
        <strain evidence="4">cv. Tatra</strain>
        <tissue evidence="3">Young leaves</tissue>
    </source>
</reference>
<sequence length="112" mass="12565">MASAETSSHIFLHCPFAAALWIWLDSIFNHHFDITTFNAVSTSCNQAWDDQTLDLATAAIIHIFHTIWMARNVECEPVNVNSADVTGANSSLERTYDQSGTMQSTEYPRRAE</sequence>
<name>A0A2K3MY27_TRIPR</name>
<evidence type="ECO:0000313" key="3">
    <source>
        <dbReference type="EMBL" id="PNX95708.1"/>
    </source>
</evidence>
<reference evidence="3 4" key="2">
    <citation type="journal article" date="2017" name="Front. Plant Sci.">
        <title>Gene Classification and Mining of Molecular Markers Useful in Red Clover (Trifolium pratense) Breeding.</title>
        <authorList>
            <person name="Istvanek J."/>
            <person name="Dluhosova J."/>
            <person name="Dluhos P."/>
            <person name="Patkova L."/>
            <person name="Nedelnik J."/>
            <person name="Repkova J."/>
        </authorList>
    </citation>
    <scope>NUCLEOTIDE SEQUENCE [LARGE SCALE GENOMIC DNA]</scope>
    <source>
        <strain evidence="4">cv. Tatra</strain>
        <tissue evidence="3">Young leaves</tissue>
    </source>
</reference>